<dbReference type="FunFam" id="3.40.50.300:FF:001638">
    <property type="entry name" value="NACHT and WD40 domain protein"/>
    <property type="match status" value="1"/>
</dbReference>
<dbReference type="PROSITE" id="PS50294">
    <property type="entry name" value="WD_REPEATS_REGION"/>
    <property type="match status" value="3"/>
</dbReference>
<feature type="repeat" description="WD" evidence="3">
    <location>
        <begin position="1029"/>
        <end position="1070"/>
    </location>
</feature>
<dbReference type="InterPro" id="IPR027417">
    <property type="entry name" value="P-loop_NTPase"/>
</dbReference>
<evidence type="ECO:0000256" key="1">
    <source>
        <dbReference type="ARBA" id="ARBA00022574"/>
    </source>
</evidence>
<dbReference type="Pfam" id="PF24883">
    <property type="entry name" value="NPHP3_N"/>
    <property type="match status" value="1"/>
</dbReference>
<dbReference type="EMBL" id="LVVK01000022">
    <property type="protein sequence ID" value="OPB37023.1"/>
    <property type="molecule type" value="Genomic_DNA"/>
</dbReference>
<dbReference type="InterPro" id="IPR015943">
    <property type="entry name" value="WD40/YVTN_repeat-like_dom_sf"/>
</dbReference>
<dbReference type="CDD" id="cd00200">
    <property type="entry name" value="WD40"/>
    <property type="match status" value="1"/>
</dbReference>
<accession>A0A1T3C7D6</accession>
<dbReference type="InterPro" id="IPR031359">
    <property type="entry name" value="NACHT_N"/>
</dbReference>
<dbReference type="InterPro" id="IPR007111">
    <property type="entry name" value="NACHT_NTPase"/>
</dbReference>
<dbReference type="SUPFAM" id="SSF50978">
    <property type="entry name" value="WD40 repeat-like"/>
    <property type="match status" value="2"/>
</dbReference>
<feature type="domain" description="NACHT" evidence="5">
    <location>
        <begin position="414"/>
        <end position="561"/>
    </location>
</feature>
<dbReference type="InterPro" id="IPR019775">
    <property type="entry name" value="WD40_repeat_CS"/>
</dbReference>
<dbReference type="PRINTS" id="PR00320">
    <property type="entry name" value="GPROTEINBRPT"/>
</dbReference>
<organism evidence="6 7">
    <name type="scientific">Trichoderma guizhouense</name>
    <dbReference type="NCBI Taxonomy" id="1491466"/>
    <lineage>
        <taxon>Eukaryota</taxon>
        <taxon>Fungi</taxon>
        <taxon>Dikarya</taxon>
        <taxon>Ascomycota</taxon>
        <taxon>Pezizomycotina</taxon>
        <taxon>Sordariomycetes</taxon>
        <taxon>Hypocreomycetidae</taxon>
        <taxon>Hypocreales</taxon>
        <taxon>Hypocreaceae</taxon>
        <taxon>Trichoderma</taxon>
    </lineage>
</organism>
<feature type="repeat" description="WD" evidence="3">
    <location>
        <begin position="1125"/>
        <end position="1155"/>
    </location>
</feature>
<dbReference type="InterPro" id="IPR001680">
    <property type="entry name" value="WD40_rpt"/>
</dbReference>
<sequence>MGEKHQSKISRFKRLLRRDASPLPPSSGPRVGQETPDARAAELETSIQATIAEEQSLSQGDAHGSRSLTSSTTRAEPTEQQRTSPSKSQDLWNAAYEGLAEDKDTVKLVRAYVTTLATVLKTTLPEDEFLTHLNDRTKRQDLMRKLVEEGQARLSVSTTSNVLNGVGAVAEFIDSVKGLVDAAVGNIPQAALPWAGVCIGLQILTNPAKAIKSNLDGMVHVISRMEWYCSLTECLMEKDDANESGLILSQLEKKIISLYKALLQYQMKSICFYYQHQGLQILRELANLDSWETDYRTIRDAEDVLRHDLDQYIKVQGKTMLEELLGRAKGMVELLGDLRQTLQDIVIHQKSNLDERNKQCLRDLFVVDPQDDMKKIEKNKDTLLSEANNWIFQMEEYQAFTNWNNTGSMLPSCRLLWIKGHAGTGKTMLLMGIIRELLSHLAAFAPKVSHFFCQGTVKALNTGTATLRCLIWMLLVQQPHLISHLKSKYDNAGASLFEGDCVFISLNDAFENMLKDPKLSPVYLVVDALDECEQDLGDLKRLIFTSLTISHKIKWLVSSRPTVDLRVPETEGSLVELDSQKLQKPVNAFIDHKISLLKGRPGYTDEILEQARKEISQRAENTFLWVALVFKELDKEDGNHIVVDGMYALDIIKEIPSGLSKLYDYMMGKIEKGLRQDREYCRNVLVAALLAFRPLTLSEVGVLAQLPNKTPATIVRKCGSFLTVQNETVYLIHQSAKDYLQENYKSKLWKSKDQPAEMSQGHEDIAMYSIRAMSSGLRQNMYNLDYGFRPEKMRPPQPDPLAPIQYSCVFWADHLTAAIGDSFDHERVLADDGEVSKFLREKFLHWLEALSIVGTLMEGIDAIKKLLSIARKSNLSYQLTQFLEDAERFIQSHGSIIERAPLQAYGSALVFSPTTSEVKAAQWKHRLPFIKILAGAKIQWDSHRQTLDAGGVVNLVAFSPNGRILASAWDEIVDFWEASTGSYQRTLEGHRGKVTSIAFSSDGKIFASSSTDNTVRLWEASTGSHKRTLVGHVGFVESIAFSPNDTILASSSVDGTIRLWDIASGSYRQIINEYDGGTEDRSVAFLPDGRILISVPDDGLIRLWDVGLGKYQQTVGEIYWFGRQAVSPDGNILAVAKADNSIQFWDINSGRKLKTLDIIVRLSCPLAFSPNSKMLAFMGPRKSILLWDMDTESIWDTLVGHRDEITSLAFSPDGMTLASASRDKTIKLWDISSGNRHSTVEEHNMWHSRAPICMTFSPDGETMVSASRRGFQVWDTAAWGCEPTISQEYDGRPSRGITAFSPDGKTLALALDDGIELWDTATWTSRLMQKKAKPFNLSVATAAAVAFSPDSKTLATASRDEAISCWLWDVTTGSTLWTWDRDWGTNTQIRSVAFSPDGKTLASALDDRIDLWDAATGIHQQGLSLEGPYQSWQLLAFSPNGKTLASASFAPRYGDIWLWHQEDTGRWSNPQKPIKDQAFCLGFSPDGAHLLVTHRPVRLLSTSASLEERLRFDEDPAESFLYYEQEWIMLNGKELLWLPADYRPDPMHTVIVHGNKMAWINQAGSQMFFQVGFAEGMQQQTE</sequence>
<feature type="compositionally biased region" description="Polar residues" evidence="4">
    <location>
        <begin position="45"/>
        <end position="59"/>
    </location>
</feature>
<dbReference type="Pfam" id="PF00400">
    <property type="entry name" value="WD40"/>
    <property type="match status" value="6"/>
</dbReference>
<feature type="compositionally biased region" description="Basic residues" evidence="4">
    <location>
        <begin position="7"/>
        <end position="16"/>
    </location>
</feature>
<evidence type="ECO:0000313" key="6">
    <source>
        <dbReference type="EMBL" id="OPB37023.1"/>
    </source>
</evidence>
<feature type="repeat" description="WD" evidence="3">
    <location>
        <begin position="1198"/>
        <end position="1239"/>
    </location>
</feature>
<dbReference type="InterPro" id="IPR056884">
    <property type="entry name" value="NPHP3-like_N"/>
</dbReference>
<feature type="repeat" description="WD" evidence="3">
    <location>
        <begin position="987"/>
        <end position="1028"/>
    </location>
</feature>
<dbReference type="Proteomes" id="UP000191004">
    <property type="component" value="Unassembled WGS sequence"/>
</dbReference>
<evidence type="ECO:0000256" key="4">
    <source>
        <dbReference type="SAM" id="MobiDB-lite"/>
    </source>
</evidence>
<evidence type="ECO:0000259" key="5">
    <source>
        <dbReference type="PROSITE" id="PS50837"/>
    </source>
</evidence>
<feature type="repeat" description="WD" evidence="3">
    <location>
        <begin position="1082"/>
        <end position="1114"/>
    </location>
</feature>
<keyword evidence="1 3" id="KW-0853">WD repeat</keyword>
<name>A0A1T3C7D6_9HYPO</name>
<dbReference type="Pfam" id="PF17100">
    <property type="entry name" value="NACHT_N"/>
    <property type="match status" value="1"/>
</dbReference>
<evidence type="ECO:0000313" key="7">
    <source>
        <dbReference type="Proteomes" id="UP000191004"/>
    </source>
</evidence>
<dbReference type="InterPro" id="IPR036322">
    <property type="entry name" value="WD40_repeat_dom_sf"/>
</dbReference>
<keyword evidence="2" id="KW-0677">Repeat</keyword>
<feature type="repeat" description="WD" evidence="3">
    <location>
        <begin position="1335"/>
        <end position="1366"/>
    </location>
</feature>
<dbReference type="SUPFAM" id="SSF52540">
    <property type="entry name" value="P-loop containing nucleoside triphosphate hydrolases"/>
    <property type="match status" value="1"/>
</dbReference>
<comment type="caution">
    <text evidence="6">The sequence shown here is derived from an EMBL/GenBank/DDBJ whole genome shotgun (WGS) entry which is preliminary data.</text>
</comment>
<reference evidence="6 7" key="1">
    <citation type="submission" date="2016-04" db="EMBL/GenBank/DDBJ databases">
        <title>Multiple horizontal gene transfer events from other fungi enriched the ability of the initially mycotrophic fungus Trichoderma (Ascomycota) to feed on dead plant biomass.</title>
        <authorList>
            <person name="Atanasova L."/>
            <person name="Chenthamara K."/>
            <person name="Zhang J."/>
            <person name="Grujic M."/>
            <person name="Henrissat B."/>
            <person name="Kuo A."/>
            <person name="Aertz A."/>
            <person name="Salamov A."/>
            <person name="Lipzen A."/>
            <person name="Labutti K."/>
            <person name="Barry K."/>
            <person name="Miao Y."/>
            <person name="Rahimi M.J."/>
            <person name="Shen Q."/>
            <person name="Grigoriev I.V."/>
            <person name="Kubicek C.P."/>
            <person name="Druzhinina I.S."/>
        </authorList>
    </citation>
    <scope>NUCLEOTIDE SEQUENCE [LARGE SCALE GENOMIC DNA]</scope>
    <source>
        <strain evidence="6 7">NJAU 4742</strain>
    </source>
</reference>
<dbReference type="PANTHER" id="PTHR19879:SF9">
    <property type="entry name" value="TRANSCRIPTION INITIATION FACTOR TFIID SUBUNIT 5"/>
    <property type="match status" value="1"/>
</dbReference>
<dbReference type="Gene3D" id="2.130.10.10">
    <property type="entry name" value="YVTN repeat-like/Quinoprotein amine dehydrogenase"/>
    <property type="match status" value="3"/>
</dbReference>
<evidence type="ECO:0000256" key="3">
    <source>
        <dbReference type="PROSITE-ProRule" id="PRU00221"/>
    </source>
</evidence>
<evidence type="ECO:0000256" key="2">
    <source>
        <dbReference type="ARBA" id="ARBA00022737"/>
    </source>
</evidence>
<dbReference type="OrthoDB" id="4895690at2759"/>
<feature type="compositionally biased region" description="Polar residues" evidence="4">
    <location>
        <begin position="66"/>
        <end position="90"/>
    </location>
</feature>
<dbReference type="PROSITE" id="PS00678">
    <property type="entry name" value="WD_REPEATS_1"/>
    <property type="match status" value="3"/>
</dbReference>
<feature type="region of interest" description="Disordered" evidence="4">
    <location>
        <begin position="1"/>
        <end position="90"/>
    </location>
</feature>
<gene>
    <name evidence="6" type="ORF">A0O28_0039350</name>
</gene>
<dbReference type="InterPro" id="IPR020472">
    <property type="entry name" value="WD40_PAC1"/>
</dbReference>
<dbReference type="PROSITE" id="PS50082">
    <property type="entry name" value="WD_REPEATS_2"/>
    <property type="match status" value="6"/>
</dbReference>
<proteinExistence type="predicted"/>
<dbReference type="PROSITE" id="PS50837">
    <property type="entry name" value="NACHT"/>
    <property type="match status" value="1"/>
</dbReference>
<dbReference type="Gene3D" id="3.40.50.300">
    <property type="entry name" value="P-loop containing nucleotide triphosphate hydrolases"/>
    <property type="match status" value="1"/>
</dbReference>
<protein>
    <recommendedName>
        <fullName evidence="5">NACHT domain-containing protein</fullName>
    </recommendedName>
</protein>
<keyword evidence="7" id="KW-1185">Reference proteome</keyword>
<dbReference type="PANTHER" id="PTHR19879">
    <property type="entry name" value="TRANSCRIPTION INITIATION FACTOR TFIID"/>
    <property type="match status" value="1"/>
</dbReference>
<dbReference type="SMART" id="SM00320">
    <property type="entry name" value="WD40"/>
    <property type="match status" value="12"/>
</dbReference>